<dbReference type="OrthoDB" id="8194217at2759"/>
<evidence type="ECO:0000313" key="4">
    <source>
        <dbReference type="RefSeq" id="XP_028132633.1"/>
    </source>
</evidence>
<gene>
    <name evidence="4" type="primary">LOC114328079</name>
</gene>
<accession>A0A6P7FHQ7</accession>
<keyword evidence="3" id="KW-1185">Reference proteome</keyword>
<proteinExistence type="predicted"/>
<dbReference type="Proteomes" id="UP001652700">
    <property type="component" value="Unplaced"/>
</dbReference>
<feature type="region of interest" description="Disordered" evidence="1">
    <location>
        <begin position="1"/>
        <end position="22"/>
    </location>
</feature>
<organism evidence="4">
    <name type="scientific">Diabrotica virgifera virgifera</name>
    <name type="common">western corn rootworm</name>
    <dbReference type="NCBI Taxonomy" id="50390"/>
    <lineage>
        <taxon>Eukaryota</taxon>
        <taxon>Metazoa</taxon>
        <taxon>Ecdysozoa</taxon>
        <taxon>Arthropoda</taxon>
        <taxon>Hexapoda</taxon>
        <taxon>Insecta</taxon>
        <taxon>Pterygota</taxon>
        <taxon>Neoptera</taxon>
        <taxon>Endopterygota</taxon>
        <taxon>Coleoptera</taxon>
        <taxon>Polyphaga</taxon>
        <taxon>Cucujiformia</taxon>
        <taxon>Chrysomeloidea</taxon>
        <taxon>Chrysomelidae</taxon>
        <taxon>Galerucinae</taxon>
        <taxon>Diabroticina</taxon>
        <taxon>Diabroticites</taxon>
        <taxon>Diabrotica</taxon>
    </lineage>
</organism>
<dbReference type="KEGG" id="dvv:114328079"/>
<sequence length="100" mass="11683">MCLCNKGADMNKTRSPRSPYRRQHREIIKPRLSRRIVPSARVNLNNYWLKFEELHNESASCATFDSPSTAELLRNSQYSTFQDNEINENLVNELLELAKL</sequence>
<evidence type="ECO:0000313" key="2">
    <source>
        <dbReference type="EnsemblMetazoa" id="XP_028132633.1"/>
    </source>
</evidence>
<dbReference type="RefSeq" id="XP_028132633.1">
    <property type="nucleotide sequence ID" value="XM_028276832.1"/>
</dbReference>
<evidence type="ECO:0000256" key="1">
    <source>
        <dbReference type="SAM" id="MobiDB-lite"/>
    </source>
</evidence>
<name>A0A6P7FHQ7_DIAVI</name>
<reference evidence="2" key="2">
    <citation type="submission" date="2025-05" db="UniProtKB">
        <authorList>
            <consortium name="EnsemblMetazoa"/>
        </authorList>
    </citation>
    <scope>IDENTIFICATION</scope>
</reference>
<reference evidence="4" key="1">
    <citation type="submission" date="2025-04" db="UniProtKB">
        <authorList>
            <consortium name="RefSeq"/>
        </authorList>
    </citation>
    <scope>IDENTIFICATION</scope>
    <source>
        <tissue evidence="4">Whole insect</tissue>
    </source>
</reference>
<protein>
    <submittedName>
        <fullName evidence="4">Uncharacterized protein LOC114328079</fullName>
    </submittedName>
</protein>
<evidence type="ECO:0000313" key="3">
    <source>
        <dbReference type="Proteomes" id="UP001652700"/>
    </source>
</evidence>
<dbReference type="GeneID" id="114328079"/>
<dbReference type="EnsemblMetazoa" id="XM_028276832.1">
    <property type="protein sequence ID" value="XP_028132633.1"/>
    <property type="gene ID" value="LOC114328079"/>
</dbReference>
<dbReference type="InParanoid" id="A0A6P7FHQ7"/>
<dbReference type="AlphaFoldDB" id="A0A6P7FHQ7"/>